<protein>
    <submittedName>
        <fullName evidence="1">Pyridoxamine 5'-phosphate oxidase family protein</fullName>
    </submittedName>
</protein>
<dbReference type="InterPro" id="IPR012349">
    <property type="entry name" value="Split_barrel_FMN-bd"/>
</dbReference>
<evidence type="ECO:0000313" key="2">
    <source>
        <dbReference type="Proteomes" id="UP001319870"/>
    </source>
</evidence>
<gene>
    <name evidence="1" type="ORF">LEP48_02305</name>
</gene>
<sequence length="140" mass="15199">MSDQPAPTDHHGPATTELTTDECWEFLDLQPIGRLATAAGGEAEIFPVSFAVADRQIYLRTRPGSKLVELAVNSKVAFEADQWGAEVAYSVVLKGIAEILEHDADLAAAEATGLHSFLADGKNRWVRITPTEVSGRRLVR</sequence>
<dbReference type="EMBL" id="JAIXCQ010000001">
    <property type="protein sequence ID" value="MCA5892181.1"/>
    <property type="molecule type" value="Genomic_DNA"/>
</dbReference>
<dbReference type="SUPFAM" id="SSF50475">
    <property type="entry name" value="FMN-binding split barrel"/>
    <property type="match status" value="1"/>
</dbReference>
<organism evidence="1 2">
    <name type="scientific">Isoptericola luteus</name>
    <dbReference type="NCBI Taxonomy" id="2879484"/>
    <lineage>
        <taxon>Bacteria</taxon>
        <taxon>Bacillati</taxon>
        <taxon>Actinomycetota</taxon>
        <taxon>Actinomycetes</taxon>
        <taxon>Micrococcales</taxon>
        <taxon>Promicromonosporaceae</taxon>
        <taxon>Isoptericola</taxon>
    </lineage>
</organism>
<accession>A0ABS7ZAU0</accession>
<name>A0ABS7ZAU0_9MICO</name>
<comment type="caution">
    <text evidence="1">The sequence shown here is derived from an EMBL/GenBank/DDBJ whole genome shotgun (WGS) entry which is preliminary data.</text>
</comment>
<proteinExistence type="predicted"/>
<evidence type="ECO:0000313" key="1">
    <source>
        <dbReference type="EMBL" id="MCA5892181.1"/>
    </source>
</evidence>
<keyword evidence="2" id="KW-1185">Reference proteome</keyword>
<dbReference type="InterPro" id="IPR024747">
    <property type="entry name" value="Pyridox_Oxase-rel"/>
</dbReference>
<dbReference type="Proteomes" id="UP001319870">
    <property type="component" value="Unassembled WGS sequence"/>
</dbReference>
<dbReference type="Gene3D" id="2.30.110.10">
    <property type="entry name" value="Electron Transport, Fmn-binding Protein, Chain A"/>
    <property type="match status" value="1"/>
</dbReference>
<dbReference type="Pfam" id="PF12900">
    <property type="entry name" value="Pyridox_ox_2"/>
    <property type="match status" value="1"/>
</dbReference>
<dbReference type="RefSeq" id="WP_225563892.1">
    <property type="nucleotide sequence ID" value="NZ_JAIXCQ010000001.1"/>
</dbReference>
<reference evidence="1 2" key="1">
    <citation type="submission" date="2021-09" db="EMBL/GenBank/DDBJ databases">
        <title>Isoptericola luteus sp. nov., a novel bacterium isolated from Harbin, the capital city of Heilongjiang province.</title>
        <authorList>
            <person name="Li J."/>
        </authorList>
    </citation>
    <scope>NUCLEOTIDE SEQUENCE [LARGE SCALE GENOMIC DNA]</scope>
    <source>
        <strain evidence="1 2">NEAU-Y5</strain>
    </source>
</reference>